<dbReference type="PANTHER" id="PTHR42760">
    <property type="entry name" value="SHORT-CHAIN DEHYDROGENASES/REDUCTASES FAMILY MEMBER"/>
    <property type="match status" value="1"/>
</dbReference>
<dbReference type="PANTHER" id="PTHR42760:SF135">
    <property type="entry name" value="BLL7886 PROTEIN"/>
    <property type="match status" value="1"/>
</dbReference>
<gene>
    <name evidence="2" type="ORF">HAT86_10585</name>
</gene>
<reference evidence="2" key="1">
    <citation type="submission" date="2020-03" db="EMBL/GenBank/DDBJ databases">
        <title>Roseovarius gahaiensis sp. nov., isolated from Gahai Saline Lake, China.</title>
        <authorList>
            <person name="Sun X."/>
        </authorList>
    </citation>
    <scope>NUCLEOTIDE SEQUENCE</scope>
    <source>
        <strain evidence="2">GH877</strain>
    </source>
</reference>
<dbReference type="InterPro" id="IPR036291">
    <property type="entry name" value="NAD(P)-bd_dom_sf"/>
</dbReference>
<dbReference type="AlphaFoldDB" id="A0A967BI11"/>
<dbReference type="PRINTS" id="PR00080">
    <property type="entry name" value="SDRFAMILY"/>
</dbReference>
<dbReference type="CDD" id="cd05233">
    <property type="entry name" value="SDR_c"/>
    <property type="match status" value="1"/>
</dbReference>
<dbReference type="Proteomes" id="UP000639775">
    <property type="component" value="Unassembled WGS sequence"/>
</dbReference>
<proteinExistence type="inferred from homology"/>
<dbReference type="GO" id="GO:0030497">
    <property type="term" value="P:fatty acid elongation"/>
    <property type="evidence" value="ECO:0007669"/>
    <property type="project" value="TreeGrafter"/>
</dbReference>
<accession>A0A967BI11</accession>
<dbReference type="InterPro" id="IPR002347">
    <property type="entry name" value="SDR_fam"/>
</dbReference>
<dbReference type="SUPFAM" id="SSF51735">
    <property type="entry name" value="NAD(P)-binding Rossmann-fold domains"/>
    <property type="match status" value="1"/>
</dbReference>
<sequence length="234" mass="24435">MSEGQIIVTGASKGIGLAVAQDLERRGFAVVGLSRSGTGSAGRQMCCDMTDEDAVRQTFADIAAQGLVVGLVNNAGVHIGGATATLSTADFNTTMALNTTAVMVAAREVYPHLRASGGTIVNIGSFFDKMGVPDNLAYCASKAAVAAMTRCMAVEWARDGIRVMTVAPGYIETDLNRAFLARDKVRAWMQSRIPTGGPGQPADVARLVGAIFAEDIAFLTGETIYIDGAQGMNH</sequence>
<dbReference type="Pfam" id="PF13561">
    <property type="entry name" value="adh_short_C2"/>
    <property type="match status" value="1"/>
</dbReference>
<protein>
    <submittedName>
        <fullName evidence="2">SDR family oxidoreductase</fullName>
    </submittedName>
</protein>
<dbReference type="PROSITE" id="PS00061">
    <property type="entry name" value="ADH_SHORT"/>
    <property type="match status" value="1"/>
</dbReference>
<dbReference type="PRINTS" id="PR00081">
    <property type="entry name" value="GDHRDH"/>
</dbReference>
<dbReference type="GO" id="GO:0016616">
    <property type="term" value="F:oxidoreductase activity, acting on the CH-OH group of donors, NAD or NADP as acceptor"/>
    <property type="evidence" value="ECO:0007669"/>
    <property type="project" value="TreeGrafter"/>
</dbReference>
<name>A0A967BI11_9RHOB</name>
<comment type="caution">
    <text evidence="2">The sequence shown here is derived from an EMBL/GenBank/DDBJ whole genome shotgun (WGS) entry which is preliminary data.</text>
</comment>
<organism evidence="2 3">
    <name type="scientific">Roseovarius gahaiensis</name>
    <dbReference type="NCBI Taxonomy" id="2716691"/>
    <lineage>
        <taxon>Bacteria</taxon>
        <taxon>Pseudomonadati</taxon>
        <taxon>Pseudomonadota</taxon>
        <taxon>Alphaproteobacteria</taxon>
        <taxon>Rhodobacterales</taxon>
        <taxon>Roseobacteraceae</taxon>
        <taxon>Roseovarius</taxon>
    </lineage>
</organism>
<dbReference type="Gene3D" id="3.40.50.720">
    <property type="entry name" value="NAD(P)-binding Rossmann-like Domain"/>
    <property type="match status" value="1"/>
</dbReference>
<dbReference type="InterPro" id="IPR020904">
    <property type="entry name" value="Sc_DH/Rdtase_CS"/>
</dbReference>
<evidence type="ECO:0000313" key="3">
    <source>
        <dbReference type="Proteomes" id="UP000639775"/>
    </source>
</evidence>
<dbReference type="EMBL" id="JAAORB010000020">
    <property type="protein sequence ID" value="NHQ74907.1"/>
    <property type="molecule type" value="Genomic_DNA"/>
</dbReference>
<evidence type="ECO:0000256" key="1">
    <source>
        <dbReference type="ARBA" id="ARBA00006484"/>
    </source>
</evidence>
<comment type="similarity">
    <text evidence="1">Belongs to the short-chain dehydrogenases/reductases (SDR) family.</text>
</comment>
<keyword evidence="3" id="KW-1185">Reference proteome</keyword>
<dbReference type="RefSeq" id="WP_167197048.1">
    <property type="nucleotide sequence ID" value="NZ_JAAORB010000020.1"/>
</dbReference>
<evidence type="ECO:0000313" key="2">
    <source>
        <dbReference type="EMBL" id="NHQ74907.1"/>
    </source>
</evidence>